<keyword evidence="2" id="KW-1185">Reference proteome</keyword>
<dbReference type="Proteomes" id="UP001148838">
    <property type="component" value="Unassembled WGS sequence"/>
</dbReference>
<protein>
    <submittedName>
        <fullName evidence="1">Uncharacterized protein</fullName>
    </submittedName>
</protein>
<gene>
    <name evidence="1" type="ORF">ANN_06261</name>
</gene>
<evidence type="ECO:0000313" key="2">
    <source>
        <dbReference type="Proteomes" id="UP001148838"/>
    </source>
</evidence>
<reference evidence="1 2" key="1">
    <citation type="journal article" date="2022" name="Allergy">
        <title>Genome assembly and annotation of Periplaneta americana reveal a comprehensive cockroach allergen profile.</title>
        <authorList>
            <person name="Wang L."/>
            <person name="Xiong Q."/>
            <person name="Saelim N."/>
            <person name="Wang L."/>
            <person name="Nong W."/>
            <person name="Wan A.T."/>
            <person name="Shi M."/>
            <person name="Liu X."/>
            <person name="Cao Q."/>
            <person name="Hui J.H.L."/>
            <person name="Sookrung N."/>
            <person name="Leung T.F."/>
            <person name="Tungtrongchitr A."/>
            <person name="Tsui S.K.W."/>
        </authorList>
    </citation>
    <scope>NUCLEOTIDE SEQUENCE [LARGE SCALE GENOMIC DNA]</scope>
    <source>
        <strain evidence="1">PWHHKU_190912</strain>
    </source>
</reference>
<accession>A0ABQ8TET6</accession>
<dbReference type="InterPro" id="IPR036397">
    <property type="entry name" value="RNaseH_sf"/>
</dbReference>
<organism evidence="1 2">
    <name type="scientific">Periplaneta americana</name>
    <name type="common">American cockroach</name>
    <name type="synonym">Blatta americana</name>
    <dbReference type="NCBI Taxonomy" id="6978"/>
    <lineage>
        <taxon>Eukaryota</taxon>
        <taxon>Metazoa</taxon>
        <taxon>Ecdysozoa</taxon>
        <taxon>Arthropoda</taxon>
        <taxon>Hexapoda</taxon>
        <taxon>Insecta</taxon>
        <taxon>Pterygota</taxon>
        <taxon>Neoptera</taxon>
        <taxon>Polyneoptera</taxon>
        <taxon>Dictyoptera</taxon>
        <taxon>Blattodea</taxon>
        <taxon>Blattoidea</taxon>
        <taxon>Blattidae</taxon>
        <taxon>Blattinae</taxon>
        <taxon>Periplaneta</taxon>
    </lineage>
</organism>
<sequence>MIHGTRAPEWEDRYWFDEAWFHLTGTLIRKIRVYDRLTIRIDCMSCPFTPKARHIWCAMSRKRSFIRFCHTTINSERYLLLVRPFLDSLTYKDKERTWFQQGSVTVHTARVTSG</sequence>
<dbReference type="EMBL" id="JAJSOF020000011">
    <property type="protein sequence ID" value="KAJ4444469.1"/>
    <property type="molecule type" value="Genomic_DNA"/>
</dbReference>
<evidence type="ECO:0000313" key="1">
    <source>
        <dbReference type="EMBL" id="KAJ4444469.1"/>
    </source>
</evidence>
<dbReference type="Gene3D" id="3.30.420.10">
    <property type="entry name" value="Ribonuclease H-like superfamily/Ribonuclease H"/>
    <property type="match status" value="1"/>
</dbReference>
<name>A0ABQ8TET6_PERAM</name>
<proteinExistence type="predicted"/>
<comment type="caution">
    <text evidence="1">The sequence shown here is derived from an EMBL/GenBank/DDBJ whole genome shotgun (WGS) entry which is preliminary data.</text>
</comment>